<keyword evidence="1" id="KW-0456">Lyase</keyword>
<dbReference type="Gene3D" id="3.20.20.60">
    <property type="entry name" value="Phosphoenolpyruvate-binding domains"/>
    <property type="match status" value="1"/>
</dbReference>
<dbReference type="PANTHER" id="PTHR42905:SF16">
    <property type="entry name" value="CARBOXYPHOSPHONOENOLPYRUVATE PHOSPHONOMUTASE-LIKE PROTEIN (AFU_ORTHOLOGUE AFUA_5G07230)"/>
    <property type="match status" value="1"/>
</dbReference>
<sequence>MGPRPAGAAGVPERGARMNFHELHRPGAPLLLPNAWDVASAKLFAAAGHPAIGTTSLGVAAAAGQPDGVGATRAETLALARLLAALPCPVTVDIEGGFSDDPAEVAGVAATLAGYGIAGINVEDAGGPLNVQVAKIAAIKEAAPGLFVNARTDTYWLGRGSYDETVRRLEAYVAAGADGVFVPGLRTPDTIRALVGAVDAPLNVLIAPDGPTVTELAGLGVARISCGSLLYRAALTAAVGVLGAVASAGPIPTDVLGYAEVARL</sequence>
<accession>A0ABV5CM54</accession>
<evidence type="ECO:0000313" key="2">
    <source>
        <dbReference type="Proteomes" id="UP001582793"/>
    </source>
</evidence>
<protein>
    <submittedName>
        <fullName evidence="1">Isocitrate lyase/phosphoenolpyruvate mutase family protein</fullName>
    </submittedName>
</protein>
<evidence type="ECO:0000313" key="1">
    <source>
        <dbReference type="EMBL" id="MFB6393083.1"/>
    </source>
</evidence>
<dbReference type="InterPro" id="IPR039556">
    <property type="entry name" value="ICL/PEPM"/>
</dbReference>
<gene>
    <name evidence="1" type="ORF">AAFH96_08155</name>
</gene>
<proteinExistence type="predicted"/>
<keyword evidence="2" id="KW-1185">Reference proteome</keyword>
<dbReference type="SUPFAM" id="SSF51621">
    <property type="entry name" value="Phosphoenolpyruvate/pyruvate domain"/>
    <property type="match status" value="1"/>
</dbReference>
<dbReference type="InterPro" id="IPR040442">
    <property type="entry name" value="Pyrv_kinase-like_dom_sf"/>
</dbReference>
<reference evidence="1 2" key="1">
    <citation type="submission" date="2024-04" db="EMBL/GenBank/DDBJ databases">
        <title>Polymorphospora sp. isolated from Baiyangdian Lake in Xiong'an New Area.</title>
        <authorList>
            <person name="Zhang X."/>
            <person name="Liu J."/>
        </authorList>
    </citation>
    <scope>NUCLEOTIDE SEQUENCE [LARGE SCALE GENOMIC DNA]</scope>
    <source>
        <strain evidence="1 2">2-325</strain>
    </source>
</reference>
<dbReference type="PANTHER" id="PTHR42905">
    <property type="entry name" value="PHOSPHOENOLPYRUVATE CARBOXYLASE"/>
    <property type="match status" value="1"/>
</dbReference>
<dbReference type="Proteomes" id="UP001582793">
    <property type="component" value="Unassembled WGS sequence"/>
</dbReference>
<comment type="caution">
    <text evidence="1">The sequence shown here is derived from an EMBL/GenBank/DDBJ whole genome shotgun (WGS) entry which is preliminary data.</text>
</comment>
<dbReference type="GO" id="GO:0016829">
    <property type="term" value="F:lyase activity"/>
    <property type="evidence" value="ECO:0007669"/>
    <property type="project" value="UniProtKB-KW"/>
</dbReference>
<dbReference type="Pfam" id="PF13714">
    <property type="entry name" value="PEP_mutase"/>
    <property type="match status" value="1"/>
</dbReference>
<dbReference type="RefSeq" id="WP_375733702.1">
    <property type="nucleotide sequence ID" value="NZ_JBCGDC010000016.1"/>
</dbReference>
<name>A0ABV5CM54_9ACTN</name>
<dbReference type="InterPro" id="IPR015813">
    <property type="entry name" value="Pyrv/PenolPyrv_kinase-like_dom"/>
</dbReference>
<organism evidence="1 2">
    <name type="scientific">Polymorphospora lycopeni</name>
    <dbReference type="NCBI Taxonomy" id="3140240"/>
    <lineage>
        <taxon>Bacteria</taxon>
        <taxon>Bacillati</taxon>
        <taxon>Actinomycetota</taxon>
        <taxon>Actinomycetes</taxon>
        <taxon>Micromonosporales</taxon>
        <taxon>Micromonosporaceae</taxon>
        <taxon>Polymorphospora</taxon>
    </lineage>
</organism>
<dbReference type="EMBL" id="JBCGDC010000016">
    <property type="protein sequence ID" value="MFB6393083.1"/>
    <property type="molecule type" value="Genomic_DNA"/>
</dbReference>
<dbReference type="CDD" id="cd00377">
    <property type="entry name" value="ICL_PEPM"/>
    <property type="match status" value="1"/>
</dbReference>